<organism evidence="1 2">
    <name type="scientific">Lwoffella lincolnii</name>
    <dbReference type="NCBI Taxonomy" id="90241"/>
    <lineage>
        <taxon>Bacteria</taxon>
        <taxon>Pseudomonadati</taxon>
        <taxon>Pseudomonadota</taxon>
        <taxon>Gammaproteobacteria</taxon>
        <taxon>Moraxellales</taxon>
        <taxon>Moraxellaceae</taxon>
        <taxon>Lwoffella</taxon>
    </lineage>
</organism>
<dbReference type="GO" id="GO:0003677">
    <property type="term" value="F:DNA binding"/>
    <property type="evidence" value="ECO:0007669"/>
    <property type="project" value="InterPro"/>
</dbReference>
<dbReference type="AlphaFoldDB" id="A0A1T0CKR0"/>
<reference evidence="1 2" key="1">
    <citation type="submission" date="2017-02" db="EMBL/GenBank/DDBJ databases">
        <title>Draft genome sequence of Moraxella lincolnii CCUG 9405T type strain.</title>
        <authorList>
            <person name="Salva-Serra F."/>
            <person name="Engstrom-Jakobsson H."/>
            <person name="Thorell K."/>
            <person name="Jaen-Luchoro D."/>
            <person name="Gonzales-Siles L."/>
            <person name="Karlsson R."/>
            <person name="Yazdan S."/>
            <person name="Boulund F."/>
            <person name="Johnning A."/>
            <person name="Engstrand L."/>
            <person name="Kristiansson E."/>
            <person name="Moore E."/>
        </authorList>
    </citation>
    <scope>NUCLEOTIDE SEQUENCE [LARGE SCALE GENOMIC DNA]</scope>
    <source>
        <strain evidence="1 2">CCUG 9405</strain>
    </source>
</reference>
<dbReference type="SUPFAM" id="SSF47413">
    <property type="entry name" value="lambda repressor-like DNA-binding domains"/>
    <property type="match status" value="1"/>
</dbReference>
<evidence type="ECO:0000313" key="2">
    <source>
        <dbReference type="Proteomes" id="UP000191094"/>
    </source>
</evidence>
<accession>A0A1T0CKR0</accession>
<protein>
    <recommendedName>
        <fullName evidence="3">HTH cro/C1-type domain-containing protein</fullName>
    </recommendedName>
</protein>
<proteinExistence type="predicted"/>
<gene>
    <name evidence="1" type="ORF">B0682_00565</name>
</gene>
<name>A0A1T0CKR0_9GAMM</name>
<keyword evidence="2" id="KW-1185">Reference proteome</keyword>
<comment type="caution">
    <text evidence="1">The sequence shown here is derived from an EMBL/GenBank/DDBJ whole genome shotgun (WGS) entry which is preliminary data.</text>
</comment>
<dbReference type="OrthoDB" id="428540at2"/>
<dbReference type="InterPro" id="IPR010982">
    <property type="entry name" value="Lambda_DNA-bd_dom_sf"/>
</dbReference>
<dbReference type="STRING" id="90241.B0682_00565"/>
<dbReference type="Proteomes" id="UP000191094">
    <property type="component" value="Unassembled WGS sequence"/>
</dbReference>
<dbReference type="CDD" id="cd00093">
    <property type="entry name" value="HTH_XRE"/>
    <property type="match status" value="1"/>
</dbReference>
<evidence type="ECO:0000313" key="1">
    <source>
        <dbReference type="EMBL" id="OOS22751.1"/>
    </source>
</evidence>
<dbReference type="RefSeq" id="WP_078306163.1">
    <property type="nucleotide sequence ID" value="NZ_CP147511.1"/>
</dbReference>
<evidence type="ECO:0008006" key="3">
    <source>
        <dbReference type="Google" id="ProtNLM"/>
    </source>
</evidence>
<sequence>MKNQTEWTNIVRELLKHQTQTELSSKTGIHQGVISELNRGKPKPNLSWRYGNALMNAYNNLKQENHPS</sequence>
<dbReference type="EMBL" id="MUYT01000001">
    <property type="protein sequence ID" value="OOS22751.1"/>
    <property type="molecule type" value="Genomic_DNA"/>
</dbReference>
<dbReference type="InterPro" id="IPR001387">
    <property type="entry name" value="Cro/C1-type_HTH"/>
</dbReference>